<dbReference type="InterPro" id="IPR011990">
    <property type="entry name" value="TPR-like_helical_dom_sf"/>
</dbReference>
<gene>
    <name evidence="1" type="ORF">OIU84_028280</name>
</gene>
<comment type="caution">
    <text evidence="1">The sequence shown here is derived from an EMBL/GenBank/DDBJ whole genome shotgun (WGS) entry which is preliminary data.</text>
</comment>
<dbReference type="Proteomes" id="UP001162972">
    <property type="component" value="Chromosome 17"/>
</dbReference>
<accession>A0AAD6KDT6</accession>
<protein>
    <submittedName>
        <fullName evidence="1">Uncharacterized protein</fullName>
    </submittedName>
</protein>
<sequence>MRQSRRAIRLIESSQSKFVDPETYRSALTFLYFRKSLHHGQRVYKRLLKQEDGEKLLENHNLKSKLITLFSVCGELDEARIIFENAVENEGCLSRFGWQWQLGIQKNGFLREALLVYVEMLWNCMEPGNFAFSTALKACADLKELWVGRGVHAHVVKSSEGPDQVVNNSLRGCIHDANVLMKF</sequence>
<evidence type="ECO:0000313" key="1">
    <source>
        <dbReference type="EMBL" id="KAJ6420870.1"/>
    </source>
</evidence>
<dbReference type="Gene3D" id="1.25.40.10">
    <property type="entry name" value="Tetratricopeptide repeat domain"/>
    <property type="match status" value="1"/>
</dbReference>
<reference evidence="1 2" key="1">
    <citation type="journal article" date="2023" name="Int. J. Mol. Sci.">
        <title>De Novo Assembly and Annotation of 11 Diverse Shrub Willow (Salix) Genomes Reveals Novel Gene Organization in Sex-Linked Regions.</title>
        <authorList>
            <person name="Hyden B."/>
            <person name="Feng K."/>
            <person name="Yates T.B."/>
            <person name="Jawdy S."/>
            <person name="Cereghino C."/>
            <person name="Smart L.B."/>
            <person name="Muchero W."/>
        </authorList>
    </citation>
    <scope>NUCLEOTIDE SEQUENCE [LARGE SCALE GENOMIC DNA]</scope>
    <source>
        <tissue evidence="1">Shoot tip</tissue>
    </source>
</reference>
<evidence type="ECO:0000313" key="2">
    <source>
        <dbReference type="Proteomes" id="UP001162972"/>
    </source>
</evidence>
<dbReference type="GO" id="GO:0009451">
    <property type="term" value="P:RNA modification"/>
    <property type="evidence" value="ECO:0007669"/>
    <property type="project" value="InterPro"/>
</dbReference>
<dbReference type="GO" id="GO:0003723">
    <property type="term" value="F:RNA binding"/>
    <property type="evidence" value="ECO:0007669"/>
    <property type="project" value="InterPro"/>
</dbReference>
<dbReference type="PANTHER" id="PTHR24015">
    <property type="entry name" value="OS07G0578800 PROTEIN-RELATED"/>
    <property type="match status" value="1"/>
</dbReference>
<dbReference type="AlphaFoldDB" id="A0AAD6KDT6"/>
<proteinExistence type="predicted"/>
<dbReference type="EMBL" id="JAPFFJ010000008">
    <property type="protein sequence ID" value="KAJ6420870.1"/>
    <property type="molecule type" value="Genomic_DNA"/>
</dbReference>
<dbReference type="PANTHER" id="PTHR24015:SF548">
    <property type="entry name" value="OS08G0340900 PROTEIN"/>
    <property type="match status" value="1"/>
</dbReference>
<name>A0AAD6KDT6_9ROSI</name>
<keyword evidence="2" id="KW-1185">Reference proteome</keyword>
<dbReference type="InterPro" id="IPR046960">
    <property type="entry name" value="PPR_At4g14850-like_plant"/>
</dbReference>
<organism evidence="1 2">
    <name type="scientific">Salix udensis</name>
    <dbReference type="NCBI Taxonomy" id="889485"/>
    <lineage>
        <taxon>Eukaryota</taxon>
        <taxon>Viridiplantae</taxon>
        <taxon>Streptophyta</taxon>
        <taxon>Embryophyta</taxon>
        <taxon>Tracheophyta</taxon>
        <taxon>Spermatophyta</taxon>
        <taxon>Magnoliopsida</taxon>
        <taxon>eudicotyledons</taxon>
        <taxon>Gunneridae</taxon>
        <taxon>Pentapetalae</taxon>
        <taxon>rosids</taxon>
        <taxon>fabids</taxon>
        <taxon>Malpighiales</taxon>
        <taxon>Salicaceae</taxon>
        <taxon>Saliceae</taxon>
        <taxon>Salix</taxon>
    </lineage>
</organism>